<gene>
    <name evidence="1" type="ORF">HNP81_004141</name>
</gene>
<keyword evidence="2" id="KW-1185">Reference proteome</keyword>
<evidence type="ECO:0000313" key="2">
    <source>
        <dbReference type="Proteomes" id="UP000626697"/>
    </source>
</evidence>
<accession>A0ABR6CV32</accession>
<protein>
    <submittedName>
        <fullName evidence="1">Uncharacterized protein</fullName>
    </submittedName>
</protein>
<dbReference type="EMBL" id="JACJHX010000019">
    <property type="protein sequence ID" value="MBA9028820.1"/>
    <property type="molecule type" value="Genomic_DNA"/>
</dbReference>
<comment type="caution">
    <text evidence="1">The sequence shown here is derived from an EMBL/GenBank/DDBJ whole genome shotgun (WGS) entry which is preliminary data.</text>
</comment>
<evidence type="ECO:0000313" key="1">
    <source>
        <dbReference type="EMBL" id="MBA9028820.1"/>
    </source>
</evidence>
<organism evidence="1 2">
    <name type="scientific">Peribacillus huizhouensis</name>
    <dbReference type="NCBI Taxonomy" id="1501239"/>
    <lineage>
        <taxon>Bacteria</taxon>
        <taxon>Bacillati</taxon>
        <taxon>Bacillota</taxon>
        <taxon>Bacilli</taxon>
        <taxon>Bacillales</taxon>
        <taxon>Bacillaceae</taxon>
        <taxon>Peribacillus</taxon>
    </lineage>
</organism>
<reference evidence="1 2" key="1">
    <citation type="submission" date="2020-08" db="EMBL/GenBank/DDBJ databases">
        <title>Genomic Encyclopedia of Type Strains, Phase IV (KMG-IV): sequencing the most valuable type-strain genomes for metagenomic binning, comparative biology and taxonomic classification.</title>
        <authorList>
            <person name="Goeker M."/>
        </authorList>
    </citation>
    <scope>NUCLEOTIDE SEQUENCE [LARGE SCALE GENOMIC DNA]</scope>
    <source>
        <strain evidence="1 2">DSM 105481</strain>
    </source>
</reference>
<sequence length="57" mass="6634">MVTLAFKRRQLGGGPKATWLKGLSSIMLVNRMEERLLPVITLTRDTFTTHRGRYTKW</sequence>
<dbReference type="Proteomes" id="UP000626697">
    <property type="component" value="Unassembled WGS sequence"/>
</dbReference>
<name>A0ABR6CV32_9BACI</name>
<proteinExistence type="predicted"/>